<dbReference type="GO" id="GO:0002161">
    <property type="term" value="F:aminoacyl-tRNA deacylase activity"/>
    <property type="evidence" value="ECO:0007669"/>
    <property type="project" value="InterPro"/>
</dbReference>
<evidence type="ECO:0000256" key="4">
    <source>
        <dbReference type="ARBA" id="ARBA00022741"/>
    </source>
</evidence>
<evidence type="ECO:0000256" key="3">
    <source>
        <dbReference type="ARBA" id="ARBA00022598"/>
    </source>
</evidence>
<dbReference type="SUPFAM" id="SSF50677">
    <property type="entry name" value="ValRS/IleRS/LeuRS editing domain"/>
    <property type="match status" value="1"/>
</dbReference>
<dbReference type="Gene3D" id="3.40.50.620">
    <property type="entry name" value="HUPs"/>
    <property type="match status" value="1"/>
</dbReference>
<name>A0A8G2FX67_PICTO</name>
<evidence type="ECO:0000256" key="8">
    <source>
        <dbReference type="NCBIfam" id="TIGR00395"/>
    </source>
</evidence>
<dbReference type="EC" id="6.1.1.4" evidence="2 8"/>
<dbReference type="SUPFAM" id="SSF52374">
    <property type="entry name" value="Nucleotidylyl transferase"/>
    <property type="match status" value="1"/>
</dbReference>
<dbReference type="Pfam" id="PF08264">
    <property type="entry name" value="Anticodon_1"/>
    <property type="match status" value="1"/>
</dbReference>
<dbReference type="Gene3D" id="3.90.740.10">
    <property type="entry name" value="Valyl/Leucyl/Isoleucyl-tRNA synthetase, editing domain"/>
    <property type="match status" value="1"/>
</dbReference>
<accession>A0A8G2FX67</accession>
<dbReference type="Proteomes" id="UP000192315">
    <property type="component" value="Unassembled WGS sequence"/>
</dbReference>
<dbReference type="InterPro" id="IPR013155">
    <property type="entry name" value="M/V/L/I-tRNA-synth_anticd-bd"/>
</dbReference>
<evidence type="ECO:0000259" key="11">
    <source>
        <dbReference type="Pfam" id="PF08264"/>
    </source>
</evidence>
<evidence type="ECO:0000313" key="12">
    <source>
        <dbReference type="EMBL" id="SMD31157.1"/>
    </source>
</evidence>
<comment type="similarity">
    <text evidence="1 9">Belongs to the class-I aminoacyl-tRNA synthetase family.</text>
</comment>
<gene>
    <name evidence="12" type="ORF">SAMN02745355_1078</name>
</gene>
<dbReference type="SUPFAM" id="SSF47323">
    <property type="entry name" value="Anticodon-binding domain of a subclass of class I aminoacyl-tRNA synthetases"/>
    <property type="match status" value="1"/>
</dbReference>
<dbReference type="Gene3D" id="1.10.730.10">
    <property type="entry name" value="Isoleucyl-tRNA Synthetase, Domain 1"/>
    <property type="match status" value="1"/>
</dbReference>
<feature type="domain" description="Methionyl/Valyl/Leucyl/Isoleucyl-tRNA synthetase anticodon-binding" evidence="11">
    <location>
        <begin position="679"/>
        <end position="807"/>
    </location>
</feature>
<dbReference type="Pfam" id="PF00133">
    <property type="entry name" value="tRNA-synt_1"/>
    <property type="match status" value="1"/>
</dbReference>
<dbReference type="InterPro" id="IPR001412">
    <property type="entry name" value="aa-tRNA-synth_I_CS"/>
</dbReference>
<organism evidence="12 13">
    <name type="scientific">Picrophilus torridus (strain ATCC 700027 / DSM 9790 / JCM 10055 / NBRC 100828 / KAW 2/3)</name>
    <dbReference type="NCBI Taxonomy" id="1122961"/>
    <lineage>
        <taxon>Archaea</taxon>
        <taxon>Methanobacteriati</taxon>
        <taxon>Thermoplasmatota</taxon>
        <taxon>Thermoplasmata</taxon>
        <taxon>Thermoplasmatales</taxon>
        <taxon>Picrophilaceae</taxon>
        <taxon>Picrophilus</taxon>
    </lineage>
</organism>
<dbReference type="NCBIfam" id="NF008957">
    <property type="entry name" value="PRK12300.1"/>
    <property type="match status" value="1"/>
</dbReference>
<protein>
    <recommendedName>
        <fullName evidence="2 8">Leucine--tRNA ligase</fullName>
        <ecNumber evidence="2 8">6.1.1.4</ecNumber>
    </recommendedName>
</protein>
<keyword evidence="13" id="KW-1185">Reference proteome</keyword>
<evidence type="ECO:0000256" key="1">
    <source>
        <dbReference type="ARBA" id="ARBA00005594"/>
    </source>
</evidence>
<dbReference type="PANTHER" id="PTHR45794:SF1">
    <property type="entry name" value="LEUCINE--TRNA LIGASE, CYTOPLASMIC"/>
    <property type="match status" value="1"/>
</dbReference>
<evidence type="ECO:0000256" key="5">
    <source>
        <dbReference type="ARBA" id="ARBA00022840"/>
    </source>
</evidence>
<dbReference type="PANTHER" id="PTHR45794">
    <property type="entry name" value="LEUCYL-TRNA SYNTHETASE"/>
    <property type="match status" value="1"/>
</dbReference>
<dbReference type="InterPro" id="IPR009008">
    <property type="entry name" value="Val/Leu/Ile-tRNA-synth_edit"/>
</dbReference>
<dbReference type="GO" id="GO:0005524">
    <property type="term" value="F:ATP binding"/>
    <property type="evidence" value="ECO:0007669"/>
    <property type="project" value="UniProtKB-KW"/>
</dbReference>
<keyword evidence="7 9" id="KW-0030">Aminoacyl-tRNA synthetase</keyword>
<evidence type="ECO:0000256" key="7">
    <source>
        <dbReference type="ARBA" id="ARBA00023146"/>
    </source>
</evidence>
<keyword evidence="4 9" id="KW-0547">Nucleotide-binding</keyword>
<dbReference type="InterPro" id="IPR014729">
    <property type="entry name" value="Rossmann-like_a/b/a_fold"/>
</dbReference>
<keyword evidence="3 9" id="KW-0436">Ligase</keyword>
<dbReference type="NCBIfam" id="TIGR00395">
    <property type="entry name" value="leuS_arch"/>
    <property type="match status" value="1"/>
</dbReference>
<keyword evidence="5 9" id="KW-0067">ATP-binding</keyword>
<sequence length="893" mass="104697">MHMNNDIERKWQEEWKKNHVFESRIDERPKFFVTVPWPYTNGSLHVGHGRTYTLGDIVARYKRLEGYNVLFPMGFHESGTPILAFSERLRENDPETIKLYRSYLEEYEAKENIDKLIESFKEPENIANYFADKIIKDFTSLGYSIDWTRRFTSADPDYQEIVKWQFNKLKELKLIKQGNYPILYSVKDENAVGEDDIKDGDVDKVTIEEYTGLILENDDFNLIAASVRPETIFGITNAWISNSKYSIFEYKNKYYAVSKEAYTKLSYQYDIKFVKDIEPGEITSRKFRVPLLNEYINVYIADFVDPDNATGVVYSVPGHAIYDYYYVKRLGINVKIKKVIAIDNISVEKLLEKYGSDEKSLKEATQELYKSEFYNGLLINSGDYSGLSVQEAREKIKNDLIRSGNAIIIYETSRKAITRSGSKVIVAVINGQWFIDYSQPWLKERTHKMIDAMSFYPEFYRKIMGDAIDWLRERPCARRRGIGTRLPFDSSWVIESLSDSTIYMVGYTNLKYLRNIYNELKCIPDDVLDFVYLNKDFPENYKKFKNDIEMARNEFNYWYGVDLRITAPPHISNHLSFYLMNHAAIFDEEKYPKGLMISGLVISNGAKISKSKGNVISLLKIKEKYSADIYRLFVAVGADISSLLDWNEKDLSAVIKRYESFIDIMNKFEFKNDDGFIYKWFLSRFYSNLNDYFNLMSSYKIRDAYISIFYNVLNDIKHLELRHGDVNAAVSMIIRDWLIALSPVIPHTCEEYWHRYIEDSFVSLKTINKDIKERIDNYIIESENYLENIINDIREIQRAARISGKTALITVYGDEQAYFIKNYSNLTGKFKMAIPDYMRNKQRIMNTMINEYSVIKENIDYIEEMTSLKIVVDVSKGIDKKNPWPGRPLIKII</sequence>
<dbReference type="InterPro" id="IPR009080">
    <property type="entry name" value="tRNAsynth_Ia_anticodon-bd"/>
</dbReference>
<reference evidence="12 13" key="1">
    <citation type="submission" date="2017-04" db="EMBL/GenBank/DDBJ databases">
        <authorList>
            <person name="Varghese N."/>
            <person name="Submissions S."/>
        </authorList>
    </citation>
    <scope>NUCLEOTIDE SEQUENCE [LARGE SCALE GENOMIC DNA]</scope>
    <source>
        <strain evidence="12 13">DSM 9789</strain>
    </source>
</reference>
<dbReference type="GO" id="GO:0004823">
    <property type="term" value="F:leucine-tRNA ligase activity"/>
    <property type="evidence" value="ECO:0007669"/>
    <property type="project" value="UniProtKB-UniRule"/>
</dbReference>
<keyword evidence="6 9" id="KW-0648">Protein biosynthesis</keyword>
<evidence type="ECO:0000256" key="6">
    <source>
        <dbReference type="ARBA" id="ARBA00022917"/>
    </source>
</evidence>
<evidence type="ECO:0000259" key="10">
    <source>
        <dbReference type="Pfam" id="PF00133"/>
    </source>
</evidence>
<dbReference type="PROSITE" id="PS00178">
    <property type="entry name" value="AA_TRNA_LIGASE_I"/>
    <property type="match status" value="1"/>
</dbReference>
<proteinExistence type="inferred from homology"/>
<evidence type="ECO:0000256" key="9">
    <source>
        <dbReference type="RuleBase" id="RU363035"/>
    </source>
</evidence>
<feature type="domain" description="Aminoacyl-tRNA synthetase class Ia" evidence="10">
    <location>
        <begin position="10"/>
        <end position="640"/>
    </location>
</feature>
<evidence type="ECO:0000256" key="2">
    <source>
        <dbReference type="ARBA" id="ARBA00013164"/>
    </source>
</evidence>
<dbReference type="AlphaFoldDB" id="A0A8G2FX67"/>
<comment type="caution">
    <text evidence="12">The sequence shown here is derived from an EMBL/GenBank/DDBJ whole genome shotgun (WGS) entry which is preliminary data.</text>
</comment>
<evidence type="ECO:0000313" key="13">
    <source>
        <dbReference type="Proteomes" id="UP000192315"/>
    </source>
</evidence>
<dbReference type="EMBL" id="FWYE01000002">
    <property type="protein sequence ID" value="SMD31157.1"/>
    <property type="molecule type" value="Genomic_DNA"/>
</dbReference>
<dbReference type="InterPro" id="IPR004493">
    <property type="entry name" value="Leu-tRNA-synth_Ia_arc/euk"/>
</dbReference>
<dbReference type="InterPro" id="IPR002300">
    <property type="entry name" value="aa-tRNA-synth_Ia"/>
</dbReference>
<dbReference type="GO" id="GO:0006429">
    <property type="term" value="P:leucyl-tRNA aminoacylation"/>
    <property type="evidence" value="ECO:0007669"/>
    <property type="project" value="UniProtKB-UniRule"/>
</dbReference>